<dbReference type="EMBL" id="UYRT01021723">
    <property type="protein sequence ID" value="VDK60139.1"/>
    <property type="molecule type" value="Genomic_DNA"/>
</dbReference>
<proteinExistence type="predicted"/>
<feature type="compositionally biased region" description="Low complexity" evidence="1">
    <location>
        <begin position="48"/>
        <end position="57"/>
    </location>
</feature>
<gene>
    <name evidence="2" type="ORF">GPUH_LOCUS7924</name>
</gene>
<sequence length="97" mass="9776">MQQSPVPTTRPESLPTGPIYAETSTSVFSPSGGEGTAALGKDDDEVASTSSSQNGSSAPMVPTTTCTVCDKNSSHAAALEVHTGLVSDRTQLSCASS</sequence>
<organism evidence="2 3">
    <name type="scientific">Gongylonema pulchrum</name>
    <dbReference type="NCBI Taxonomy" id="637853"/>
    <lineage>
        <taxon>Eukaryota</taxon>
        <taxon>Metazoa</taxon>
        <taxon>Ecdysozoa</taxon>
        <taxon>Nematoda</taxon>
        <taxon>Chromadorea</taxon>
        <taxon>Rhabditida</taxon>
        <taxon>Spirurina</taxon>
        <taxon>Spiruromorpha</taxon>
        <taxon>Spiruroidea</taxon>
        <taxon>Gongylonematidae</taxon>
        <taxon>Gongylonema</taxon>
    </lineage>
</organism>
<dbReference type="Proteomes" id="UP000271098">
    <property type="component" value="Unassembled WGS sequence"/>
</dbReference>
<feature type="compositionally biased region" description="Polar residues" evidence="1">
    <location>
        <begin position="1"/>
        <end position="11"/>
    </location>
</feature>
<keyword evidence="3" id="KW-1185">Reference proteome</keyword>
<protein>
    <submittedName>
        <fullName evidence="2">Uncharacterized protein</fullName>
    </submittedName>
</protein>
<reference evidence="2 3" key="1">
    <citation type="submission" date="2018-11" db="EMBL/GenBank/DDBJ databases">
        <authorList>
            <consortium name="Pathogen Informatics"/>
        </authorList>
    </citation>
    <scope>NUCLEOTIDE SEQUENCE [LARGE SCALE GENOMIC DNA]</scope>
</reference>
<evidence type="ECO:0000256" key="1">
    <source>
        <dbReference type="SAM" id="MobiDB-lite"/>
    </source>
</evidence>
<feature type="region of interest" description="Disordered" evidence="1">
    <location>
        <begin position="1"/>
        <end position="63"/>
    </location>
</feature>
<accession>A0A3P6RID4</accession>
<evidence type="ECO:0000313" key="3">
    <source>
        <dbReference type="Proteomes" id="UP000271098"/>
    </source>
</evidence>
<name>A0A3P6RID4_9BILA</name>
<evidence type="ECO:0000313" key="2">
    <source>
        <dbReference type="EMBL" id="VDK60139.1"/>
    </source>
</evidence>
<dbReference type="AlphaFoldDB" id="A0A3P6RID4"/>